<sequence>MEGAPQGVVGGSFFPHVGDRTVLVMIRVHLQEYGARWTLPHLRVATSKSSPSPNKPRPLSSLDVFGFRSGKPFVRRYLGRGVVSSTKLQCELHLRQRGAKTSHVIGAQSVQ</sequence>
<dbReference type="EMBL" id="MTYJ01000193">
    <property type="protein sequence ID" value="OWA50480.1"/>
    <property type="molecule type" value="Genomic_DNA"/>
</dbReference>
<gene>
    <name evidence="1" type="ORF">BV898_14994</name>
</gene>
<name>A0A9X6RK07_HYPEX</name>
<keyword evidence="2" id="KW-1185">Reference proteome</keyword>
<evidence type="ECO:0000313" key="1">
    <source>
        <dbReference type="EMBL" id="OWA50480.1"/>
    </source>
</evidence>
<reference evidence="2" key="1">
    <citation type="submission" date="2017-01" db="EMBL/GenBank/DDBJ databases">
        <title>Comparative genomics of anhydrobiosis in the tardigrade Hypsibius dujardini.</title>
        <authorList>
            <person name="Yoshida Y."/>
            <person name="Koutsovoulos G."/>
            <person name="Laetsch D."/>
            <person name="Stevens L."/>
            <person name="Kumar S."/>
            <person name="Horikawa D."/>
            <person name="Ishino K."/>
            <person name="Komine S."/>
            <person name="Tomita M."/>
            <person name="Blaxter M."/>
            <person name="Arakawa K."/>
        </authorList>
    </citation>
    <scope>NUCLEOTIDE SEQUENCE [LARGE SCALE GENOMIC DNA]</scope>
    <source>
        <strain evidence="2">Z151</strain>
    </source>
</reference>
<accession>A0A9X6RK07</accession>
<protein>
    <submittedName>
        <fullName evidence="1">Uncharacterized protein</fullName>
    </submittedName>
</protein>
<proteinExistence type="predicted"/>
<organism evidence="1 2">
    <name type="scientific">Hypsibius exemplaris</name>
    <name type="common">Freshwater tardigrade</name>
    <dbReference type="NCBI Taxonomy" id="2072580"/>
    <lineage>
        <taxon>Eukaryota</taxon>
        <taxon>Metazoa</taxon>
        <taxon>Ecdysozoa</taxon>
        <taxon>Tardigrada</taxon>
        <taxon>Eutardigrada</taxon>
        <taxon>Parachela</taxon>
        <taxon>Hypsibioidea</taxon>
        <taxon>Hypsibiidae</taxon>
        <taxon>Hypsibius</taxon>
    </lineage>
</organism>
<dbReference type="Proteomes" id="UP000192578">
    <property type="component" value="Unassembled WGS sequence"/>
</dbReference>
<evidence type="ECO:0000313" key="2">
    <source>
        <dbReference type="Proteomes" id="UP000192578"/>
    </source>
</evidence>
<comment type="caution">
    <text evidence="1">The sequence shown here is derived from an EMBL/GenBank/DDBJ whole genome shotgun (WGS) entry which is preliminary data.</text>
</comment>
<dbReference type="AlphaFoldDB" id="A0A9X6RK07"/>